<proteinExistence type="predicted"/>
<dbReference type="AlphaFoldDB" id="A0A1Q9C3H3"/>
<dbReference type="EMBL" id="LSRX01001761">
    <property type="protein sequence ID" value="OLP77470.1"/>
    <property type="molecule type" value="Genomic_DNA"/>
</dbReference>
<evidence type="ECO:0000313" key="3">
    <source>
        <dbReference type="Proteomes" id="UP000186817"/>
    </source>
</evidence>
<gene>
    <name evidence="2" type="primary">rbcL</name>
    <name evidence="2" type="ORF">AK812_SmicGene42463</name>
</gene>
<protein>
    <submittedName>
        <fullName evidence="2">Ribulose bisphosphate carboxylase</fullName>
    </submittedName>
</protein>
<keyword evidence="3" id="KW-1185">Reference proteome</keyword>
<feature type="compositionally biased region" description="Basic and acidic residues" evidence="1">
    <location>
        <begin position="129"/>
        <end position="143"/>
    </location>
</feature>
<evidence type="ECO:0000313" key="2">
    <source>
        <dbReference type="EMBL" id="OLP77470.1"/>
    </source>
</evidence>
<feature type="region of interest" description="Disordered" evidence="1">
    <location>
        <begin position="117"/>
        <end position="143"/>
    </location>
</feature>
<comment type="caution">
    <text evidence="2">The sequence shown here is derived from an EMBL/GenBank/DDBJ whole genome shotgun (WGS) entry which is preliminary data.</text>
</comment>
<reference evidence="2 3" key="1">
    <citation type="submission" date="2016-02" db="EMBL/GenBank/DDBJ databases">
        <title>Genome analysis of coral dinoflagellate symbionts highlights evolutionary adaptations to a symbiotic lifestyle.</title>
        <authorList>
            <person name="Aranda M."/>
            <person name="Li Y."/>
            <person name="Liew Y.J."/>
            <person name="Baumgarten S."/>
            <person name="Simakov O."/>
            <person name="Wilson M."/>
            <person name="Piel J."/>
            <person name="Ashoor H."/>
            <person name="Bougouffa S."/>
            <person name="Bajic V.B."/>
            <person name="Ryu T."/>
            <person name="Ravasi T."/>
            <person name="Bayer T."/>
            <person name="Micklem G."/>
            <person name="Kim H."/>
            <person name="Bhak J."/>
            <person name="Lajeunesse T.C."/>
            <person name="Voolstra C.R."/>
        </authorList>
    </citation>
    <scope>NUCLEOTIDE SEQUENCE [LARGE SCALE GENOMIC DNA]</scope>
    <source>
        <strain evidence="2 3">CCMP2467</strain>
    </source>
</reference>
<evidence type="ECO:0000256" key="1">
    <source>
        <dbReference type="SAM" id="MobiDB-lite"/>
    </source>
</evidence>
<sequence>MLLSREPASLPTGLLGTTDEEADHEAAQQKFGDGDQDLLEVEDRGSSAQSVRVLPGHESSAAEAAEKKEEVQAGHSHAVKWQLPRGENTRPLESERRQILEEEASQLQELLDAKDDDFEDDEDDEGEDDQRQDAKGRLQRVSEDQMRLRDELSRYIADYESTKQKFDEEVKKRLEVEEEASQLLELLDAKVMYLEDELHDRDVQLEIAVLLTGRAGVEGNPPWEGSLRLGHKDGPEMGTISCCQGVEAWKAGQYGNISLSHAGESGVAACGKLGCKTGDVAAAATVGLFLSEPRLPMPGGANRELILAAALPPDSPEASQAAIAVLLNITARNLKLQTEALQFLRPSMKRFKLKSREPSSESEVDSTTLGGAKFRIPIDISHTSDSNILLEPNMISGEAEVVPSSDTFINEPWPGLPCFIVPDREKILDEDQSLDKDWKLAEALRAKADNVEEDVWDRAEIDKAHNFGQSIPPPSTYAIRSVVALVRWQQVSPCYAMPLADRDDLRQVRVGVVIFEVPPLEEEDSKAMPAFGMWPGRASD</sequence>
<dbReference type="Proteomes" id="UP000186817">
    <property type="component" value="Unassembled WGS sequence"/>
</dbReference>
<dbReference type="OrthoDB" id="10437775at2759"/>
<organism evidence="2 3">
    <name type="scientific">Symbiodinium microadriaticum</name>
    <name type="common">Dinoflagellate</name>
    <name type="synonym">Zooxanthella microadriatica</name>
    <dbReference type="NCBI Taxonomy" id="2951"/>
    <lineage>
        <taxon>Eukaryota</taxon>
        <taxon>Sar</taxon>
        <taxon>Alveolata</taxon>
        <taxon>Dinophyceae</taxon>
        <taxon>Suessiales</taxon>
        <taxon>Symbiodiniaceae</taxon>
        <taxon>Symbiodinium</taxon>
    </lineage>
</organism>
<accession>A0A1Q9C3H3</accession>
<feature type="region of interest" description="Disordered" evidence="1">
    <location>
        <begin position="1"/>
        <end position="94"/>
    </location>
</feature>
<name>A0A1Q9C3H3_SYMMI</name>
<feature type="compositionally biased region" description="Acidic residues" evidence="1">
    <location>
        <begin position="117"/>
        <end position="128"/>
    </location>
</feature>